<reference evidence="2 3" key="1">
    <citation type="submission" date="2019-07" db="EMBL/GenBank/DDBJ databases">
        <title>Genome assembly of two rare yeast pathogens: Diutina rugosa and Trichomonascus ciferrii.</title>
        <authorList>
            <person name="Mixao V."/>
            <person name="Saus E."/>
            <person name="Hansen A."/>
            <person name="Lass-Flor C."/>
            <person name="Gabaldon T."/>
        </authorList>
    </citation>
    <scope>NUCLEOTIDE SEQUENCE [LARGE SCALE GENOMIC DNA]</scope>
    <source>
        <strain evidence="2 3">CBS 613</strain>
    </source>
</reference>
<dbReference type="RefSeq" id="XP_034011124.1">
    <property type="nucleotide sequence ID" value="XM_034156940.1"/>
</dbReference>
<accession>A0A642UQH6</accession>
<feature type="compositionally biased region" description="Polar residues" evidence="1">
    <location>
        <begin position="1"/>
        <end position="11"/>
    </location>
</feature>
<feature type="compositionally biased region" description="Polar residues" evidence="1">
    <location>
        <begin position="83"/>
        <end position="102"/>
    </location>
</feature>
<dbReference type="EMBL" id="SWFT01000120">
    <property type="protein sequence ID" value="KAA8899846.1"/>
    <property type="molecule type" value="Genomic_DNA"/>
</dbReference>
<evidence type="ECO:0000256" key="1">
    <source>
        <dbReference type="SAM" id="MobiDB-lite"/>
    </source>
</evidence>
<name>A0A642UQH6_DIURU</name>
<proteinExistence type="predicted"/>
<dbReference type="VEuPathDB" id="FungiDB:DIURU_004103"/>
<comment type="caution">
    <text evidence="2">The sequence shown here is derived from an EMBL/GenBank/DDBJ whole genome shotgun (WGS) entry which is preliminary data.</text>
</comment>
<feature type="region of interest" description="Disordered" evidence="1">
    <location>
        <begin position="1"/>
        <end position="162"/>
    </location>
</feature>
<dbReference type="AlphaFoldDB" id="A0A642UQH6"/>
<evidence type="ECO:0000313" key="2">
    <source>
        <dbReference type="EMBL" id="KAA8899846.1"/>
    </source>
</evidence>
<evidence type="ECO:0000313" key="3">
    <source>
        <dbReference type="Proteomes" id="UP000449547"/>
    </source>
</evidence>
<protein>
    <submittedName>
        <fullName evidence="2">Uncharacterized protein</fullName>
    </submittedName>
</protein>
<dbReference type="GeneID" id="54782754"/>
<dbReference type="Proteomes" id="UP000449547">
    <property type="component" value="Unassembled WGS sequence"/>
</dbReference>
<organism evidence="2 3">
    <name type="scientific">Diutina rugosa</name>
    <name type="common">Yeast</name>
    <name type="synonym">Candida rugosa</name>
    <dbReference type="NCBI Taxonomy" id="5481"/>
    <lineage>
        <taxon>Eukaryota</taxon>
        <taxon>Fungi</taxon>
        <taxon>Dikarya</taxon>
        <taxon>Ascomycota</taxon>
        <taxon>Saccharomycotina</taxon>
        <taxon>Pichiomycetes</taxon>
        <taxon>Debaryomycetaceae</taxon>
        <taxon>Diutina</taxon>
    </lineage>
</organism>
<keyword evidence="3" id="KW-1185">Reference proteome</keyword>
<sequence>MSPNKATSGVTANGLHDNDVLSAPADEYSDYVLGTSTTANDDDSGFVGDIPPEAKAPADEYSDYVAERGTVELHSGGFAYSDPHSSSMATNESTIDSGSGLPSQDDDVPLSAPADEYSDYVLGPGDDNADDDNEDSTIDDGSPGLRAPADEYSDYVDSRRHA</sequence>
<feature type="compositionally biased region" description="Acidic residues" evidence="1">
    <location>
        <begin position="127"/>
        <end position="138"/>
    </location>
</feature>
<gene>
    <name evidence="2" type="ORF">DIURU_004103</name>
</gene>